<reference evidence="1 2" key="1">
    <citation type="journal article" date="2006" name="Science">
        <title>Phytophthora genome sequences uncover evolutionary origins and mechanisms of pathogenesis.</title>
        <authorList>
            <person name="Tyler B.M."/>
            <person name="Tripathy S."/>
            <person name="Zhang X."/>
            <person name="Dehal P."/>
            <person name="Jiang R.H."/>
            <person name="Aerts A."/>
            <person name="Arredondo F.D."/>
            <person name="Baxter L."/>
            <person name="Bensasson D."/>
            <person name="Beynon J.L."/>
            <person name="Chapman J."/>
            <person name="Damasceno C.M."/>
            <person name="Dorrance A.E."/>
            <person name="Dou D."/>
            <person name="Dickerman A.W."/>
            <person name="Dubchak I.L."/>
            <person name="Garbelotto M."/>
            <person name="Gijzen M."/>
            <person name="Gordon S.G."/>
            <person name="Govers F."/>
            <person name="Grunwald N.J."/>
            <person name="Huang W."/>
            <person name="Ivors K.L."/>
            <person name="Jones R.W."/>
            <person name="Kamoun S."/>
            <person name="Krampis K."/>
            <person name="Lamour K.H."/>
            <person name="Lee M.K."/>
            <person name="McDonald W.H."/>
            <person name="Medina M."/>
            <person name="Meijer H.J."/>
            <person name="Nordberg E.K."/>
            <person name="Maclean D.J."/>
            <person name="Ospina-Giraldo M.D."/>
            <person name="Morris P.F."/>
            <person name="Phuntumart V."/>
            <person name="Putnam N.H."/>
            <person name="Rash S."/>
            <person name="Rose J.K."/>
            <person name="Sakihama Y."/>
            <person name="Salamov A.A."/>
            <person name="Savidor A."/>
            <person name="Scheuring C.F."/>
            <person name="Smith B.M."/>
            <person name="Sobral B.W."/>
            <person name="Terry A."/>
            <person name="Torto-Alalibo T.A."/>
            <person name="Win J."/>
            <person name="Xu Z."/>
            <person name="Zhang H."/>
            <person name="Grigoriev I.V."/>
            <person name="Rokhsar D.S."/>
            <person name="Boore J.L."/>
        </authorList>
    </citation>
    <scope>NUCLEOTIDE SEQUENCE [LARGE SCALE GENOMIC DNA]</scope>
    <source>
        <strain evidence="1 2">P6497</strain>
    </source>
</reference>
<dbReference type="SMR" id="G5AFZ3"/>
<dbReference type="InParanoid" id="G5AFZ3"/>
<dbReference type="AlphaFoldDB" id="G5AFZ3"/>
<dbReference type="GeneID" id="20648251"/>
<sequence>MLAIVNLVLRYHHANAALEQSTRVITDFLGPSPFLSLSDACKFGSITLLEWIWEASCTREADRTPGWSLANFLRSDQHYLKWQFAKALEAAATRGDLRMVEWIFAHFPGC</sequence>
<dbReference type="EMBL" id="JH159166">
    <property type="protein sequence ID" value="EGZ05505.1"/>
    <property type="molecule type" value="Genomic_DNA"/>
</dbReference>
<dbReference type="KEGG" id="psoj:PHYSODRAFT_342321"/>
<evidence type="ECO:0000313" key="1">
    <source>
        <dbReference type="EMBL" id="EGZ05505.1"/>
    </source>
</evidence>
<accession>G5AFZ3</accession>
<evidence type="ECO:0000313" key="2">
    <source>
        <dbReference type="Proteomes" id="UP000002640"/>
    </source>
</evidence>
<organism evidence="1 2">
    <name type="scientific">Phytophthora sojae (strain P6497)</name>
    <name type="common">Soybean stem and root rot agent</name>
    <name type="synonym">Phytophthora megasperma f. sp. glycines</name>
    <dbReference type="NCBI Taxonomy" id="1094619"/>
    <lineage>
        <taxon>Eukaryota</taxon>
        <taxon>Sar</taxon>
        <taxon>Stramenopiles</taxon>
        <taxon>Oomycota</taxon>
        <taxon>Peronosporomycetes</taxon>
        <taxon>Peronosporales</taxon>
        <taxon>Peronosporaceae</taxon>
        <taxon>Phytophthora</taxon>
    </lineage>
</organism>
<dbReference type="RefSeq" id="XP_009539036.1">
    <property type="nucleotide sequence ID" value="XM_009540741.1"/>
</dbReference>
<keyword evidence="2" id="KW-1185">Reference proteome</keyword>
<proteinExistence type="predicted"/>
<gene>
    <name evidence="1" type="ORF">PHYSODRAFT_342321</name>
</gene>
<protein>
    <submittedName>
        <fullName evidence="1">Uncharacterized protein</fullName>
    </submittedName>
</protein>
<name>G5AFZ3_PHYSP</name>
<dbReference type="Proteomes" id="UP000002640">
    <property type="component" value="Unassembled WGS sequence"/>
</dbReference>